<dbReference type="PROSITE" id="PS51892">
    <property type="entry name" value="SUBTILASE"/>
    <property type="match status" value="1"/>
</dbReference>
<feature type="active site" description="Charge relay system" evidence="5">
    <location>
        <position position="655"/>
    </location>
</feature>
<evidence type="ECO:0000259" key="6">
    <source>
        <dbReference type="Pfam" id="PF00082"/>
    </source>
</evidence>
<dbReference type="GO" id="GO:0006508">
    <property type="term" value="P:proteolysis"/>
    <property type="evidence" value="ECO:0007669"/>
    <property type="project" value="UniProtKB-KW"/>
</dbReference>
<sequence length="897" mass="100733">MTSEALLQACEEILKDTSRSKEVSSAICDPLESLQAILETCRDEVDEQQLLVETALQRCKPVLDGLEKFLQESDVDLAGLMSRRSELLDAINTMSLARSVRFDPNDGLPQTQLQNLKLGFDSISSMLVESAASVFSPARGQVDDGTFTAEEMDVLDLITPKSSTRRTICPKASFPRTMIREEKRMRSIKLDCLCDKTEGFHDDLLEYDVKPYTFLVENVLHRNWRMCLHKPLRNSFTLFSELSSLTTQDGEELNELWEVLTLQLASRMSKASPIPFFREANHLLRQGEKSQEALAAETVHHKTLIPHHVQIEIPHGRMPLNGKPYLARLCHYLQSVQPVCRWTPSSTFKLMLFYSPPAADDGDALTVTGEFVFFGFQPARTLTLERAASKDSSLVRHSGRMGALGVTLKDVDVDQKQNTISKVHVKLQFVTIHDAAVFAAEFEAFRNRLLQIWAQRPFGGEAEVYSRSKESREYYDRPSHSVDGSHLRLSVISSPSKAEQSSLRMIMSKKGVPRWLCVDLENKAFRVARRGLLESLDLVRLWMVEGDDKDKLIVYQTNWQKMTVMAEAKRMTRVSDLGGTQLIRELQPSSDEWEDRIESVKNALKTSSKVKGAYKRVKVCVIDTGFDAKDKNNGRVVSYRDFAERKTDRCDETHHGTFSANLVLSIYDDCELYVARVFKTDKTDEETEPELMAQAIEWAIASPQNVDIISISAGFRRHSPRVESAVQKASCANKLVFAAAANWGNKELVAFPARHGLHTICIFATDVLAKASGFNPEGRERSHNFAVLGEGFPDPKDPRRQLKGTSMATAAAAGIAAFIVDFSRHRDNYPFIIRADGVGRMAGMMAVFDAISRPCGGYKCVSLSNLLPSDFDVKSWEPAQMRMYARHVISGAMDKAM</sequence>
<dbReference type="InterPro" id="IPR050131">
    <property type="entry name" value="Peptidase_S8_subtilisin-like"/>
</dbReference>
<keyword evidence="3 5" id="KW-0378">Hydrolase</keyword>
<comment type="caution">
    <text evidence="7">The sequence shown here is derived from an EMBL/GenBank/DDBJ whole genome shotgun (WGS) entry which is preliminary data.</text>
</comment>
<feature type="active site" description="Charge relay system" evidence="5">
    <location>
        <position position="806"/>
    </location>
</feature>
<dbReference type="PRINTS" id="PR00723">
    <property type="entry name" value="SUBTILISIN"/>
</dbReference>
<evidence type="ECO:0000313" key="7">
    <source>
        <dbReference type="EMBL" id="RCI08797.1"/>
    </source>
</evidence>
<evidence type="ECO:0000256" key="5">
    <source>
        <dbReference type="PROSITE-ProRule" id="PRU01240"/>
    </source>
</evidence>
<dbReference type="AlphaFoldDB" id="A0A367L317"/>
<dbReference type="InterPro" id="IPR036852">
    <property type="entry name" value="Peptidase_S8/S53_dom_sf"/>
</dbReference>
<keyword evidence="4 5" id="KW-0720">Serine protease</keyword>
<organism evidence="7 8">
    <name type="scientific">Ophiocordyceps polyrhachis-furcata BCC 54312</name>
    <dbReference type="NCBI Taxonomy" id="1330021"/>
    <lineage>
        <taxon>Eukaryota</taxon>
        <taxon>Fungi</taxon>
        <taxon>Dikarya</taxon>
        <taxon>Ascomycota</taxon>
        <taxon>Pezizomycotina</taxon>
        <taxon>Sordariomycetes</taxon>
        <taxon>Hypocreomycetidae</taxon>
        <taxon>Hypocreales</taxon>
        <taxon>Ophiocordycipitaceae</taxon>
        <taxon>Ophiocordyceps</taxon>
    </lineage>
</organism>
<dbReference type="Pfam" id="PF00082">
    <property type="entry name" value="Peptidase_S8"/>
    <property type="match status" value="1"/>
</dbReference>
<comment type="similarity">
    <text evidence="1 5">Belongs to the peptidase S8 family.</text>
</comment>
<proteinExistence type="inferred from homology"/>
<dbReference type="EMBL" id="LKCN02000018">
    <property type="protein sequence ID" value="RCI08797.1"/>
    <property type="molecule type" value="Genomic_DNA"/>
</dbReference>
<dbReference type="Gene3D" id="3.40.50.200">
    <property type="entry name" value="Peptidase S8/S53 domain"/>
    <property type="match status" value="1"/>
</dbReference>
<dbReference type="PANTHER" id="PTHR43806:SF11">
    <property type="entry name" value="CEREVISIN-RELATED"/>
    <property type="match status" value="1"/>
</dbReference>
<evidence type="ECO:0000256" key="3">
    <source>
        <dbReference type="ARBA" id="ARBA00022801"/>
    </source>
</evidence>
<keyword evidence="2 5" id="KW-0645">Protease</keyword>
<keyword evidence="8" id="KW-1185">Reference proteome</keyword>
<dbReference type="GO" id="GO:0004252">
    <property type="term" value="F:serine-type endopeptidase activity"/>
    <property type="evidence" value="ECO:0007669"/>
    <property type="project" value="UniProtKB-UniRule"/>
</dbReference>
<feature type="active site" description="Charge relay system" evidence="5">
    <location>
        <position position="623"/>
    </location>
</feature>
<dbReference type="PROSITE" id="PS00136">
    <property type="entry name" value="SUBTILASE_ASP"/>
    <property type="match status" value="1"/>
</dbReference>
<dbReference type="PANTHER" id="PTHR43806">
    <property type="entry name" value="PEPTIDASE S8"/>
    <property type="match status" value="1"/>
</dbReference>
<dbReference type="SUPFAM" id="SSF52743">
    <property type="entry name" value="Subtilisin-like"/>
    <property type="match status" value="1"/>
</dbReference>
<accession>A0A367L317</accession>
<reference evidence="7 8" key="1">
    <citation type="journal article" date="2015" name="BMC Genomics">
        <title>Insights from the genome of Ophiocordyceps polyrhachis-furcata to pathogenicity and host specificity in insect fungi.</title>
        <authorList>
            <person name="Wichadakul D."/>
            <person name="Kobmoo N."/>
            <person name="Ingsriswang S."/>
            <person name="Tangphatsornruang S."/>
            <person name="Chantasingh D."/>
            <person name="Luangsa-ard J.J."/>
            <person name="Eurwilaichitr L."/>
        </authorList>
    </citation>
    <scope>NUCLEOTIDE SEQUENCE [LARGE SCALE GENOMIC DNA]</scope>
    <source>
        <strain evidence="7 8">BCC 54312</strain>
    </source>
</reference>
<dbReference type="Proteomes" id="UP000253664">
    <property type="component" value="Unassembled WGS sequence"/>
</dbReference>
<dbReference type="InterPro" id="IPR023827">
    <property type="entry name" value="Peptidase_S8_Asp-AS"/>
</dbReference>
<evidence type="ECO:0000313" key="8">
    <source>
        <dbReference type="Proteomes" id="UP000253664"/>
    </source>
</evidence>
<dbReference type="InterPro" id="IPR015500">
    <property type="entry name" value="Peptidase_S8_subtilisin-rel"/>
</dbReference>
<dbReference type="STRING" id="1330021.A0A367L317"/>
<name>A0A367L317_9HYPO</name>
<gene>
    <name evidence="7" type="ORF">L249_4650</name>
</gene>
<evidence type="ECO:0000256" key="1">
    <source>
        <dbReference type="ARBA" id="ARBA00011073"/>
    </source>
</evidence>
<protein>
    <submittedName>
        <fullName evidence="7">Subtilisin-like protease</fullName>
    </submittedName>
</protein>
<dbReference type="OrthoDB" id="206201at2759"/>
<evidence type="ECO:0000256" key="2">
    <source>
        <dbReference type="ARBA" id="ARBA00022670"/>
    </source>
</evidence>
<feature type="domain" description="Peptidase S8/S53" evidence="6">
    <location>
        <begin position="615"/>
        <end position="820"/>
    </location>
</feature>
<dbReference type="InterPro" id="IPR000209">
    <property type="entry name" value="Peptidase_S8/S53_dom"/>
</dbReference>
<evidence type="ECO:0000256" key="4">
    <source>
        <dbReference type="ARBA" id="ARBA00022825"/>
    </source>
</evidence>